<comment type="similarity">
    <text evidence="2">Belongs to the autoinducer-2 exporter (AI-2E) (TC 2.A.86) family.</text>
</comment>
<organism evidence="9 10">
    <name type="scientific">Marvinbryantia formatexigens DSM 14469</name>
    <dbReference type="NCBI Taxonomy" id="478749"/>
    <lineage>
        <taxon>Bacteria</taxon>
        <taxon>Bacillati</taxon>
        <taxon>Bacillota</taxon>
        <taxon>Clostridia</taxon>
        <taxon>Lachnospirales</taxon>
        <taxon>Lachnospiraceae</taxon>
        <taxon>Marvinbryantia</taxon>
    </lineage>
</organism>
<proteinExistence type="inferred from homology"/>
<reference evidence="9" key="1">
    <citation type="submission" date="2009-07" db="EMBL/GenBank/DDBJ databases">
        <authorList>
            <person name="Weinstock G."/>
            <person name="Sodergren E."/>
            <person name="Clifton S."/>
            <person name="Fulton L."/>
            <person name="Fulton B."/>
            <person name="Courtney L."/>
            <person name="Fronick C."/>
            <person name="Harrison M."/>
            <person name="Strong C."/>
            <person name="Farmer C."/>
            <person name="Delahaunty K."/>
            <person name="Markovic C."/>
            <person name="Hall O."/>
            <person name="Minx P."/>
            <person name="Tomlinson C."/>
            <person name="Mitreva M."/>
            <person name="Nelson J."/>
            <person name="Hou S."/>
            <person name="Wollam A."/>
            <person name="Pepin K.H."/>
            <person name="Johnson M."/>
            <person name="Bhonagiri V."/>
            <person name="Nash W.E."/>
            <person name="Warren W."/>
            <person name="Chinwalla A."/>
            <person name="Mardis E.R."/>
            <person name="Wilson R.K."/>
        </authorList>
    </citation>
    <scope>NUCLEOTIDE SEQUENCE [LARGE SCALE GENOMIC DNA]</scope>
    <source>
        <strain evidence="9">DSM 14469</strain>
    </source>
</reference>
<protein>
    <recommendedName>
        <fullName evidence="11">ATP synthase F0, A subunit</fullName>
    </recommendedName>
</protein>
<feature type="transmembrane region" description="Helical" evidence="8">
    <location>
        <begin position="295"/>
        <end position="316"/>
    </location>
</feature>
<dbReference type="GO" id="GO:0005886">
    <property type="term" value="C:plasma membrane"/>
    <property type="evidence" value="ECO:0007669"/>
    <property type="project" value="UniProtKB-SubCell"/>
</dbReference>
<feature type="transmembrane region" description="Helical" evidence="8">
    <location>
        <begin position="323"/>
        <end position="344"/>
    </location>
</feature>
<evidence type="ECO:0000256" key="7">
    <source>
        <dbReference type="ARBA" id="ARBA00023136"/>
    </source>
</evidence>
<accession>C6LFC1</accession>
<evidence type="ECO:0008006" key="11">
    <source>
        <dbReference type="Google" id="ProtNLM"/>
    </source>
</evidence>
<dbReference type="AlphaFoldDB" id="C6LFC1"/>
<dbReference type="eggNOG" id="COG0628">
    <property type="taxonomic scope" value="Bacteria"/>
</dbReference>
<evidence type="ECO:0000256" key="4">
    <source>
        <dbReference type="ARBA" id="ARBA00022475"/>
    </source>
</evidence>
<keyword evidence="6 8" id="KW-1133">Transmembrane helix</keyword>
<dbReference type="GO" id="GO:0055085">
    <property type="term" value="P:transmembrane transport"/>
    <property type="evidence" value="ECO:0007669"/>
    <property type="project" value="TreeGrafter"/>
</dbReference>
<evidence type="ECO:0000256" key="8">
    <source>
        <dbReference type="SAM" id="Phobius"/>
    </source>
</evidence>
<keyword evidence="5 8" id="KW-0812">Transmembrane</keyword>
<keyword evidence="7 8" id="KW-0472">Membrane</keyword>
<dbReference type="Pfam" id="PF01594">
    <property type="entry name" value="AI-2E_transport"/>
    <property type="match status" value="1"/>
</dbReference>
<dbReference type="EMBL" id="ACCL02000009">
    <property type="protein sequence ID" value="EET60860.1"/>
    <property type="molecule type" value="Genomic_DNA"/>
</dbReference>
<sequence length="413" mass="45164">MSDQLLQTLKREDGKRFYKRNFRGRAKRLPEQSGEVSDMKLEWKTCFRAGVSIFVLYLCIFYWKNAASLLAALLGAATPLILGCAVAYIVNILMDFYEKRFFVHSDRAIIGKSRRPVCMVLAFATLAAIIVLVIGLVVPQLYSCIQLILSTLPGVMEDLVEAVEKLDVLPEDVMNAFSNVDWQSRIGELVKGLLSGIGNVMDMVISVVSSAVSRLVTLFMAIIFAIYLLLGKEKLGSQAKRLMRRYMKKRPYETCLHFFSVMNDCFRNYIVGQCTEAVILGVLCTVGMLLMRLPYAAMVGALVAFTALIPVAGAYIGAGVGAFMILTVSPAKAIIFLIFIAVLQQVEGNLIYPRVVGSSIGLPALWVLAAVTIGGGIMGIGGMLLGVPIAATVYQLLREDVRKAPKAELPADV</sequence>
<evidence type="ECO:0000256" key="6">
    <source>
        <dbReference type="ARBA" id="ARBA00022989"/>
    </source>
</evidence>
<dbReference type="Proteomes" id="UP000005561">
    <property type="component" value="Unassembled WGS sequence"/>
</dbReference>
<dbReference type="STRING" id="168384.SAMN05660368_04017"/>
<comment type="subcellular location">
    <subcellularLocation>
        <location evidence="1">Cell membrane</location>
        <topology evidence="1">Multi-pass membrane protein</topology>
    </subcellularLocation>
</comment>
<evidence type="ECO:0000313" key="9">
    <source>
        <dbReference type="EMBL" id="EET60860.1"/>
    </source>
</evidence>
<evidence type="ECO:0000313" key="10">
    <source>
        <dbReference type="Proteomes" id="UP000005561"/>
    </source>
</evidence>
<feature type="transmembrane region" description="Helical" evidence="8">
    <location>
        <begin position="211"/>
        <end position="230"/>
    </location>
</feature>
<feature type="transmembrane region" description="Helical" evidence="8">
    <location>
        <begin position="269"/>
        <end position="289"/>
    </location>
</feature>
<dbReference type="InterPro" id="IPR002549">
    <property type="entry name" value="AI-2E-like"/>
</dbReference>
<feature type="transmembrane region" description="Helical" evidence="8">
    <location>
        <begin position="69"/>
        <end position="96"/>
    </location>
</feature>
<keyword evidence="4" id="KW-1003">Cell membrane</keyword>
<comment type="caution">
    <text evidence="9">The sequence shown here is derived from an EMBL/GenBank/DDBJ whole genome shotgun (WGS) entry which is preliminary data.</text>
</comment>
<dbReference type="PANTHER" id="PTHR21716">
    <property type="entry name" value="TRANSMEMBRANE PROTEIN"/>
    <property type="match status" value="1"/>
</dbReference>
<dbReference type="PANTHER" id="PTHR21716:SF53">
    <property type="entry name" value="PERMEASE PERM-RELATED"/>
    <property type="match status" value="1"/>
</dbReference>
<evidence type="ECO:0000256" key="1">
    <source>
        <dbReference type="ARBA" id="ARBA00004651"/>
    </source>
</evidence>
<feature type="transmembrane region" description="Helical" evidence="8">
    <location>
        <begin position="117"/>
        <end position="142"/>
    </location>
</feature>
<evidence type="ECO:0000256" key="5">
    <source>
        <dbReference type="ARBA" id="ARBA00022692"/>
    </source>
</evidence>
<keyword evidence="10" id="KW-1185">Reference proteome</keyword>
<feature type="transmembrane region" description="Helical" evidence="8">
    <location>
        <begin position="45"/>
        <end position="63"/>
    </location>
</feature>
<feature type="transmembrane region" description="Helical" evidence="8">
    <location>
        <begin position="364"/>
        <end position="397"/>
    </location>
</feature>
<name>C6LFC1_9FIRM</name>
<gene>
    <name evidence="9" type="ORF">BRYFOR_07323</name>
</gene>
<evidence type="ECO:0000256" key="2">
    <source>
        <dbReference type="ARBA" id="ARBA00009773"/>
    </source>
</evidence>
<evidence type="ECO:0000256" key="3">
    <source>
        <dbReference type="ARBA" id="ARBA00022448"/>
    </source>
</evidence>
<keyword evidence="3" id="KW-0813">Transport</keyword>